<accession>A0A1I2XY25</accession>
<dbReference type="Gene3D" id="3.90.550.10">
    <property type="entry name" value="Spore Coat Polysaccharide Biosynthesis Protein SpsA, Chain A"/>
    <property type="match status" value="1"/>
</dbReference>
<dbReference type="GO" id="GO:0016757">
    <property type="term" value="F:glycosyltransferase activity"/>
    <property type="evidence" value="ECO:0007669"/>
    <property type="project" value="UniProtKB-KW"/>
</dbReference>
<dbReference type="EMBL" id="FOPY01000001">
    <property type="protein sequence ID" value="SFH18410.1"/>
    <property type="molecule type" value="Genomic_DNA"/>
</dbReference>
<dbReference type="Proteomes" id="UP000199040">
    <property type="component" value="Unassembled WGS sequence"/>
</dbReference>
<keyword evidence="3" id="KW-0328">Glycosyltransferase</keyword>
<dbReference type="RefSeq" id="WP_092842714.1">
    <property type="nucleotide sequence ID" value="NZ_FOPY01000001.1"/>
</dbReference>
<name>A0A1I2XY25_9GAMM</name>
<comment type="subcellular location">
    <subcellularLocation>
        <location evidence="1">Cell membrane</location>
    </subcellularLocation>
</comment>
<dbReference type="CDD" id="cd02522">
    <property type="entry name" value="GT_2_like_a"/>
    <property type="match status" value="1"/>
</dbReference>
<feature type="domain" description="Glycosyltransferase 2-like" evidence="6">
    <location>
        <begin position="10"/>
        <end position="108"/>
    </location>
</feature>
<dbReference type="NCBIfam" id="TIGR04283">
    <property type="entry name" value="glyco_like_mftF"/>
    <property type="match status" value="1"/>
</dbReference>
<evidence type="ECO:0000313" key="7">
    <source>
        <dbReference type="EMBL" id="SFH18410.1"/>
    </source>
</evidence>
<evidence type="ECO:0000313" key="8">
    <source>
        <dbReference type="Proteomes" id="UP000199040"/>
    </source>
</evidence>
<dbReference type="PANTHER" id="PTHR43646:SF2">
    <property type="entry name" value="GLYCOSYLTRANSFERASE 2-LIKE DOMAIN-CONTAINING PROTEIN"/>
    <property type="match status" value="1"/>
</dbReference>
<dbReference type="InterPro" id="IPR029044">
    <property type="entry name" value="Nucleotide-diphossugar_trans"/>
</dbReference>
<proteinExistence type="predicted"/>
<organism evidence="7 8">
    <name type="scientific">Modicisalibacter xianhensis</name>
    <dbReference type="NCBI Taxonomy" id="442341"/>
    <lineage>
        <taxon>Bacteria</taxon>
        <taxon>Pseudomonadati</taxon>
        <taxon>Pseudomonadota</taxon>
        <taxon>Gammaproteobacteria</taxon>
        <taxon>Oceanospirillales</taxon>
        <taxon>Halomonadaceae</taxon>
        <taxon>Modicisalibacter</taxon>
    </lineage>
</organism>
<keyword evidence="2" id="KW-1003">Cell membrane</keyword>
<dbReference type="STRING" id="442341.SAMN04487959_101133"/>
<gene>
    <name evidence="7" type="ORF">SAMN04487959_101133</name>
</gene>
<evidence type="ECO:0000256" key="1">
    <source>
        <dbReference type="ARBA" id="ARBA00004236"/>
    </source>
</evidence>
<reference evidence="7 8" key="1">
    <citation type="submission" date="2016-10" db="EMBL/GenBank/DDBJ databases">
        <authorList>
            <person name="de Groot N.N."/>
        </authorList>
    </citation>
    <scope>NUCLEOTIDE SEQUENCE [LARGE SCALE GENOMIC DNA]</scope>
    <source>
        <strain evidence="7 8">CGMCC 1.6848</strain>
    </source>
</reference>
<evidence type="ECO:0000256" key="2">
    <source>
        <dbReference type="ARBA" id="ARBA00022475"/>
    </source>
</evidence>
<dbReference type="SUPFAM" id="SSF53448">
    <property type="entry name" value="Nucleotide-diphospho-sugar transferases"/>
    <property type="match status" value="1"/>
</dbReference>
<keyword evidence="4 7" id="KW-0808">Transferase</keyword>
<dbReference type="PANTHER" id="PTHR43646">
    <property type="entry name" value="GLYCOSYLTRANSFERASE"/>
    <property type="match status" value="1"/>
</dbReference>
<dbReference type="Pfam" id="PF00535">
    <property type="entry name" value="Glycos_transf_2"/>
    <property type="match status" value="1"/>
</dbReference>
<dbReference type="InterPro" id="IPR026461">
    <property type="entry name" value="Trfase_2_rSAM/seldom_assoc"/>
</dbReference>
<keyword evidence="5" id="KW-0472">Membrane</keyword>
<evidence type="ECO:0000256" key="3">
    <source>
        <dbReference type="ARBA" id="ARBA00022676"/>
    </source>
</evidence>
<evidence type="ECO:0000256" key="5">
    <source>
        <dbReference type="ARBA" id="ARBA00023136"/>
    </source>
</evidence>
<evidence type="ECO:0000256" key="4">
    <source>
        <dbReference type="ARBA" id="ARBA00022679"/>
    </source>
</evidence>
<dbReference type="InterPro" id="IPR001173">
    <property type="entry name" value="Glyco_trans_2-like"/>
</dbReference>
<protein>
    <submittedName>
        <fullName evidence="7">Transferase 2, rSAM/selenodomain-associated</fullName>
    </submittedName>
</protein>
<dbReference type="AlphaFoldDB" id="A0A1I2XY25"/>
<keyword evidence="8" id="KW-1185">Reference proteome</keyword>
<evidence type="ECO:0000259" key="6">
    <source>
        <dbReference type="Pfam" id="PF00535"/>
    </source>
</evidence>
<dbReference type="GO" id="GO:0005886">
    <property type="term" value="C:plasma membrane"/>
    <property type="evidence" value="ECO:0007669"/>
    <property type="project" value="UniProtKB-SubCell"/>
</dbReference>
<sequence length="232" mass="26127">MSKESQPTLSIIIPTLNEAATIESQLSSLLGLWVCGCEIIVVDGGSTDDTPRLAAPYANQVIASRPGRATQMNAGARASRSERLLFLHADTRLPRRADKLVLAALRNGQRWGRFDIRLEGHSSWLPVVSLAMNLRSRLTGIATGDQALFMTRDAFEAVGGFPEQPLMEDIELCRRLKQLSPPACLRERVCSSGRRWDCQGGWRTIVQMWRLRYRYWRGTDSQTLAKEYHDVR</sequence>